<dbReference type="GO" id="GO:0000160">
    <property type="term" value="P:phosphorelay signal transduction system"/>
    <property type="evidence" value="ECO:0007669"/>
    <property type="project" value="InterPro"/>
</dbReference>
<dbReference type="RefSeq" id="WP_321399853.1">
    <property type="nucleotide sequence ID" value="NZ_CP139487.1"/>
</dbReference>
<gene>
    <name evidence="4" type="ORF">SOO65_09810</name>
</gene>
<feature type="modified residue" description="4-aspartylphosphate" evidence="2">
    <location>
        <position position="57"/>
    </location>
</feature>
<protein>
    <submittedName>
        <fullName evidence="4">Response regulator</fullName>
    </submittedName>
</protein>
<dbReference type="PANTHER" id="PTHR44591:SF3">
    <property type="entry name" value="RESPONSE REGULATORY DOMAIN-CONTAINING PROTEIN"/>
    <property type="match status" value="1"/>
</dbReference>
<dbReference type="SUPFAM" id="SSF52172">
    <property type="entry name" value="CheY-like"/>
    <property type="match status" value="1"/>
</dbReference>
<sequence length="129" mass="14867">MQKVVAVIDDELEMEDLYELILEKQIKRGLINLKFFSDSRKFLSWFKDNQPDLILSDINMPHLDGPEVMKLVRKTGSGIPTYFVSGYAESEYARAMKELGVYRFISKPMNFSHVQSLIEYDLGILAANL</sequence>
<dbReference type="AlphaFoldDB" id="A0AAX4HV65"/>
<dbReference type="PANTHER" id="PTHR44591">
    <property type="entry name" value="STRESS RESPONSE REGULATOR PROTEIN 1"/>
    <property type="match status" value="1"/>
</dbReference>
<dbReference type="KEGG" id="psti:SOO65_09810"/>
<dbReference type="Pfam" id="PF00072">
    <property type="entry name" value="Response_reg"/>
    <property type="match status" value="1"/>
</dbReference>
<dbReference type="CDD" id="cd00156">
    <property type="entry name" value="REC"/>
    <property type="match status" value="1"/>
</dbReference>
<dbReference type="InterPro" id="IPR011006">
    <property type="entry name" value="CheY-like_superfamily"/>
</dbReference>
<accession>A0AAX4HV65</accession>
<keyword evidence="1 2" id="KW-0597">Phosphoprotein</keyword>
<evidence type="ECO:0000313" key="4">
    <source>
        <dbReference type="EMBL" id="WPU67047.1"/>
    </source>
</evidence>
<dbReference type="Gene3D" id="3.40.50.2300">
    <property type="match status" value="1"/>
</dbReference>
<dbReference type="PROSITE" id="PS50110">
    <property type="entry name" value="RESPONSE_REGULATORY"/>
    <property type="match status" value="1"/>
</dbReference>
<keyword evidence="5" id="KW-1185">Reference proteome</keyword>
<evidence type="ECO:0000313" key="5">
    <source>
        <dbReference type="Proteomes" id="UP001324634"/>
    </source>
</evidence>
<name>A0AAX4HV65_9BACT</name>
<evidence type="ECO:0000256" key="2">
    <source>
        <dbReference type="PROSITE-ProRule" id="PRU00169"/>
    </source>
</evidence>
<proteinExistence type="predicted"/>
<dbReference type="SMART" id="SM00448">
    <property type="entry name" value="REC"/>
    <property type="match status" value="1"/>
</dbReference>
<dbReference type="InterPro" id="IPR001789">
    <property type="entry name" value="Sig_transdc_resp-reg_receiver"/>
</dbReference>
<reference evidence="4 5" key="1">
    <citation type="submission" date="2023-11" db="EMBL/GenBank/DDBJ databases">
        <title>Peredibacter starrii A3.12.</title>
        <authorList>
            <person name="Mitchell R.J."/>
        </authorList>
    </citation>
    <scope>NUCLEOTIDE SEQUENCE [LARGE SCALE GENOMIC DNA]</scope>
    <source>
        <strain evidence="4 5">A3.12</strain>
    </source>
</reference>
<evidence type="ECO:0000259" key="3">
    <source>
        <dbReference type="PROSITE" id="PS50110"/>
    </source>
</evidence>
<dbReference type="InterPro" id="IPR050595">
    <property type="entry name" value="Bact_response_regulator"/>
</dbReference>
<evidence type="ECO:0000256" key="1">
    <source>
        <dbReference type="ARBA" id="ARBA00022553"/>
    </source>
</evidence>
<dbReference type="Proteomes" id="UP001324634">
    <property type="component" value="Chromosome"/>
</dbReference>
<dbReference type="EMBL" id="CP139487">
    <property type="protein sequence ID" value="WPU67047.1"/>
    <property type="molecule type" value="Genomic_DNA"/>
</dbReference>
<feature type="domain" description="Response regulatory" evidence="3">
    <location>
        <begin position="4"/>
        <end position="122"/>
    </location>
</feature>
<organism evidence="4 5">
    <name type="scientific">Peredibacter starrii</name>
    <dbReference type="NCBI Taxonomy" id="28202"/>
    <lineage>
        <taxon>Bacteria</taxon>
        <taxon>Pseudomonadati</taxon>
        <taxon>Bdellovibrionota</taxon>
        <taxon>Bacteriovoracia</taxon>
        <taxon>Bacteriovoracales</taxon>
        <taxon>Bacteriovoracaceae</taxon>
        <taxon>Peredibacter</taxon>
    </lineage>
</organism>